<accession>A0ABY5PGL0</accession>
<evidence type="ECO:0000313" key="1">
    <source>
        <dbReference type="EMBL" id="UUY03786.1"/>
    </source>
</evidence>
<evidence type="ECO:0000313" key="2">
    <source>
        <dbReference type="Proteomes" id="UP001058860"/>
    </source>
</evidence>
<name>A0ABY5PGL0_9ACTN</name>
<organism evidence="1 2">
    <name type="scientific">Svornostia abyssi</name>
    <dbReference type="NCBI Taxonomy" id="2898438"/>
    <lineage>
        <taxon>Bacteria</taxon>
        <taxon>Bacillati</taxon>
        <taxon>Actinomycetota</taxon>
        <taxon>Thermoleophilia</taxon>
        <taxon>Solirubrobacterales</taxon>
        <taxon>Baekduiaceae</taxon>
        <taxon>Svornostia</taxon>
    </lineage>
</organism>
<sequence>MFEPFLLPDCSFSSLPTPAAPGAAERVGARVHSVDDGREHVELLRVRVLSAVVLAADGAQHLSGHLIGLGDERLVLLGDFEIDRHDEFSTRR</sequence>
<reference evidence="2" key="1">
    <citation type="submission" date="2021-11" db="EMBL/GenBank/DDBJ databases">
        <title>Cultivation dependent microbiological survey of springs from the worlds oldest radium mine currently devoted to the extraction of radon-saturated water.</title>
        <authorList>
            <person name="Kapinusova G."/>
            <person name="Smrhova T."/>
            <person name="Strejcek M."/>
            <person name="Suman J."/>
            <person name="Jani K."/>
            <person name="Pajer P."/>
            <person name="Uhlik O."/>
        </authorList>
    </citation>
    <scope>NUCLEOTIDE SEQUENCE [LARGE SCALE GENOMIC DNA]</scope>
    <source>
        <strain evidence="2">J379</strain>
    </source>
</reference>
<proteinExistence type="predicted"/>
<evidence type="ECO:0008006" key="3">
    <source>
        <dbReference type="Google" id="ProtNLM"/>
    </source>
</evidence>
<dbReference type="Proteomes" id="UP001058860">
    <property type="component" value="Chromosome"/>
</dbReference>
<dbReference type="EMBL" id="CP088295">
    <property type="protein sequence ID" value="UUY03786.1"/>
    <property type="molecule type" value="Genomic_DNA"/>
</dbReference>
<keyword evidence="2" id="KW-1185">Reference proteome</keyword>
<gene>
    <name evidence="1" type="ORF">LRS13_24515</name>
</gene>
<protein>
    <recommendedName>
        <fullName evidence="3">Replication protein A3</fullName>
    </recommendedName>
</protein>